<protein>
    <recommendedName>
        <fullName evidence="17">Two-component response regulator</fullName>
    </recommendedName>
</protein>
<keyword evidence="5" id="KW-0902">Two-component regulatory system</keyword>
<dbReference type="OrthoDB" id="60033at2759"/>
<dbReference type="InterPro" id="IPR009057">
    <property type="entry name" value="Homeodomain-like_sf"/>
</dbReference>
<dbReference type="GO" id="GO:0005634">
    <property type="term" value="C:nucleus"/>
    <property type="evidence" value="ECO:0007669"/>
    <property type="project" value="UniProtKB-SubCell"/>
</dbReference>
<feature type="compositionally biased region" description="Acidic residues" evidence="12">
    <location>
        <begin position="368"/>
        <end position="379"/>
    </location>
</feature>
<dbReference type="GO" id="GO:0000160">
    <property type="term" value="P:phosphorelay signal transduction system"/>
    <property type="evidence" value="ECO:0007669"/>
    <property type="project" value="UniProtKB-KW"/>
</dbReference>
<evidence type="ECO:0000313" key="16">
    <source>
        <dbReference type="Proteomes" id="UP000655225"/>
    </source>
</evidence>
<keyword evidence="3 11" id="KW-0597">Phosphoprotein</keyword>
<dbReference type="EMBL" id="JABCRI010000004">
    <property type="protein sequence ID" value="KAF8407582.1"/>
    <property type="molecule type" value="Genomic_DNA"/>
</dbReference>
<comment type="similarity">
    <text evidence="2">Belongs to the ARR family. Type-B subfamily.</text>
</comment>
<dbReference type="InterPro" id="IPR006447">
    <property type="entry name" value="Myb_dom_plants"/>
</dbReference>
<evidence type="ECO:0000256" key="6">
    <source>
        <dbReference type="ARBA" id="ARBA00023015"/>
    </source>
</evidence>
<dbReference type="InterPro" id="IPR001005">
    <property type="entry name" value="SANT/Myb"/>
</dbReference>
<evidence type="ECO:0000256" key="7">
    <source>
        <dbReference type="ARBA" id="ARBA00023125"/>
    </source>
</evidence>
<evidence type="ECO:0000256" key="3">
    <source>
        <dbReference type="ARBA" id="ARBA00022553"/>
    </source>
</evidence>
<evidence type="ECO:0000256" key="4">
    <source>
        <dbReference type="ARBA" id="ARBA00022864"/>
    </source>
</evidence>
<feature type="region of interest" description="Disordered" evidence="12">
    <location>
        <begin position="324"/>
        <end position="385"/>
    </location>
</feature>
<dbReference type="PROSITE" id="PS51294">
    <property type="entry name" value="HTH_MYB"/>
    <property type="match status" value="1"/>
</dbReference>
<dbReference type="Pfam" id="PF00072">
    <property type="entry name" value="Response_reg"/>
    <property type="match status" value="1"/>
</dbReference>
<feature type="compositionally biased region" description="Basic residues" evidence="12">
    <location>
        <begin position="106"/>
        <end position="118"/>
    </location>
</feature>
<dbReference type="NCBIfam" id="TIGR01557">
    <property type="entry name" value="myb_SHAQKYF"/>
    <property type="match status" value="1"/>
</dbReference>
<dbReference type="Gene3D" id="1.10.10.60">
    <property type="entry name" value="Homeodomain-like"/>
    <property type="match status" value="1"/>
</dbReference>
<dbReference type="SMART" id="SM00448">
    <property type="entry name" value="REC"/>
    <property type="match status" value="1"/>
</dbReference>
<reference evidence="15 16" key="1">
    <citation type="submission" date="2020-04" db="EMBL/GenBank/DDBJ databases">
        <title>Plant Genome Project.</title>
        <authorList>
            <person name="Zhang R.-G."/>
        </authorList>
    </citation>
    <scope>NUCLEOTIDE SEQUENCE [LARGE SCALE GENOMIC DNA]</scope>
    <source>
        <strain evidence="15">YNK0</strain>
        <tissue evidence="15">Leaf</tissue>
    </source>
</reference>
<dbReference type="FunFam" id="3.40.50.2300:FF:000132">
    <property type="entry name" value="Two-component response regulator"/>
    <property type="match status" value="1"/>
</dbReference>
<feature type="domain" description="HTH myb-type" evidence="14">
    <location>
        <begin position="382"/>
        <end position="441"/>
    </location>
</feature>
<proteinExistence type="inferred from homology"/>
<keyword evidence="4" id="KW-0932">Cytokinin signaling pathway</keyword>
<evidence type="ECO:0000256" key="10">
    <source>
        <dbReference type="ARBA" id="ARBA00023242"/>
    </source>
</evidence>
<dbReference type="PROSITE" id="PS50110">
    <property type="entry name" value="RESPONSE_REGULATORY"/>
    <property type="match status" value="1"/>
</dbReference>
<dbReference type="Pfam" id="PF00249">
    <property type="entry name" value="Myb_DNA-binding"/>
    <property type="match status" value="1"/>
</dbReference>
<evidence type="ECO:0000313" key="15">
    <source>
        <dbReference type="EMBL" id="KAF8407582.1"/>
    </source>
</evidence>
<keyword evidence="10" id="KW-0539">Nucleus</keyword>
<keyword evidence="7" id="KW-0238">DNA-binding</keyword>
<evidence type="ECO:0000256" key="1">
    <source>
        <dbReference type="ARBA" id="ARBA00004123"/>
    </source>
</evidence>
<dbReference type="InterPro" id="IPR011006">
    <property type="entry name" value="CheY-like_superfamily"/>
</dbReference>
<dbReference type="SUPFAM" id="SSF46689">
    <property type="entry name" value="Homeodomain-like"/>
    <property type="match status" value="1"/>
</dbReference>
<dbReference type="PANTHER" id="PTHR43874">
    <property type="entry name" value="TWO-COMPONENT RESPONSE REGULATOR"/>
    <property type="match status" value="1"/>
</dbReference>
<evidence type="ECO:0000256" key="2">
    <source>
        <dbReference type="ARBA" id="ARBA00006015"/>
    </source>
</evidence>
<evidence type="ECO:0000256" key="12">
    <source>
        <dbReference type="SAM" id="MobiDB-lite"/>
    </source>
</evidence>
<accession>A0A835DPG4</accession>
<evidence type="ECO:0000256" key="11">
    <source>
        <dbReference type="PROSITE-ProRule" id="PRU00169"/>
    </source>
</evidence>
<evidence type="ECO:0000256" key="8">
    <source>
        <dbReference type="ARBA" id="ARBA00023159"/>
    </source>
</evidence>
<feature type="compositionally biased region" description="Basic and acidic residues" evidence="12">
    <location>
        <begin position="93"/>
        <end position="105"/>
    </location>
</feature>
<evidence type="ECO:0000259" key="13">
    <source>
        <dbReference type="PROSITE" id="PS50110"/>
    </source>
</evidence>
<dbReference type="CDD" id="cd17584">
    <property type="entry name" value="REC_typeB_ARR-like"/>
    <property type="match status" value="1"/>
</dbReference>
<evidence type="ECO:0000256" key="5">
    <source>
        <dbReference type="ARBA" id="ARBA00023012"/>
    </source>
</evidence>
<feature type="compositionally biased region" description="Basic and acidic residues" evidence="12">
    <location>
        <begin position="324"/>
        <end position="340"/>
    </location>
</feature>
<dbReference type="FunFam" id="1.10.10.60:FF:000007">
    <property type="entry name" value="Two-component response regulator"/>
    <property type="match status" value="1"/>
</dbReference>
<dbReference type="Proteomes" id="UP000655225">
    <property type="component" value="Unassembled WGS sequence"/>
</dbReference>
<keyword evidence="6" id="KW-0805">Transcription regulation</keyword>
<feature type="region of interest" description="Disordered" evidence="12">
    <location>
        <begin position="140"/>
        <end position="162"/>
    </location>
</feature>
<gene>
    <name evidence="15" type="ORF">HHK36_006716</name>
</gene>
<feature type="compositionally biased region" description="Basic and acidic residues" evidence="12">
    <location>
        <begin position="140"/>
        <end position="150"/>
    </location>
</feature>
<name>A0A835DPG4_TETSI</name>
<evidence type="ECO:0008006" key="17">
    <source>
        <dbReference type="Google" id="ProtNLM"/>
    </source>
</evidence>
<dbReference type="OMA" id="IGQATTC"/>
<dbReference type="GO" id="GO:0003677">
    <property type="term" value="F:DNA binding"/>
    <property type="evidence" value="ECO:0007669"/>
    <property type="project" value="UniProtKB-KW"/>
</dbReference>
<dbReference type="GO" id="GO:0009736">
    <property type="term" value="P:cytokinin-activated signaling pathway"/>
    <property type="evidence" value="ECO:0007669"/>
    <property type="project" value="UniProtKB-KW"/>
</dbReference>
<keyword evidence="8" id="KW-0010">Activator</keyword>
<feature type="modified residue" description="4-aspartylphosphate" evidence="11">
    <location>
        <position position="250"/>
    </location>
</feature>
<comment type="subcellular location">
    <subcellularLocation>
        <location evidence="1">Nucleus</location>
    </subcellularLocation>
</comment>
<dbReference type="Gene3D" id="3.40.50.2300">
    <property type="match status" value="1"/>
</dbReference>
<keyword evidence="16" id="KW-1185">Reference proteome</keyword>
<feature type="region of interest" description="Disordered" evidence="12">
    <location>
        <begin position="77"/>
        <end position="118"/>
    </location>
</feature>
<dbReference type="PANTHER" id="PTHR43874:SF123">
    <property type="entry name" value="TWO-COMPONENT RESPONSE REGULATOR ARR14"/>
    <property type="match status" value="1"/>
</dbReference>
<dbReference type="InterPro" id="IPR001789">
    <property type="entry name" value="Sig_transdc_resp-reg_receiver"/>
</dbReference>
<evidence type="ECO:0000256" key="9">
    <source>
        <dbReference type="ARBA" id="ARBA00023163"/>
    </source>
</evidence>
<organism evidence="15 16">
    <name type="scientific">Tetracentron sinense</name>
    <name type="common">Spur-leaf</name>
    <dbReference type="NCBI Taxonomy" id="13715"/>
    <lineage>
        <taxon>Eukaryota</taxon>
        <taxon>Viridiplantae</taxon>
        <taxon>Streptophyta</taxon>
        <taxon>Embryophyta</taxon>
        <taxon>Tracheophyta</taxon>
        <taxon>Spermatophyta</taxon>
        <taxon>Magnoliopsida</taxon>
        <taxon>Trochodendrales</taxon>
        <taxon>Trochodendraceae</taxon>
        <taxon>Tetracentron</taxon>
    </lineage>
</organism>
<dbReference type="SUPFAM" id="SSF52172">
    <property type="entry name" value="CheY-like"/>
    <property type="match status" value="1"/>
</dbReference>
<feature type="domain" description="Response regulatory" evidence="13">
    <location>
        <begin position="199"/>
        <end position="314"/>
    </location>
</feature>
<dbReference type="InterPro" id="IPR045279">
    <property type="entry name" value="ARR-like"/>
</dbReference>
<evidence type="ECO:0000259" key="14">
    <source>
        <dbReference type="PROSITE" id="PS51294"/>
    </source>
</evidence>
<sequence length="821" mass="90012">MKEGGDLTEHINTLNRIVNDLVSIDEKVSDEDHALQLLFSFPPSYEHFIRTLHYGNDSIELEDTVATLLSNNLRKKNQEEENTQAEDLFVRGTGKEREKEKEQRRGRSKSKFGRTRPQCHHCKKYGHIKKDYIILKDEQEKEPEMGKGKASDQANAASEESSDGDAFCTHTMMATITTASSYGSCADAIVSDKFPVGLRVLVVDDDTTCLRILEHMLRKCMYNVTTCCQATAALNLLRERKGFFDVVISDVHMPDMDGFKLLEHVGLEMDLPVIMMSADGRTSAVMQGIKHGACDYLIKPIRLEELKNIWQHVVRKKWNENKELEHSGSVEDNDQHKGGGDDAEYASSVNDGTDGSWKVQKKRKDAKDDEDDGELESDDPSTSKKPRVVWSVELHQQFVSAVNQLGIDKAVPKRILELMNVRGLTRENVASHLQKFRLYLKRLSGVVQHQGGIPNSFCGPVESNVKLGSLGLDLQTLAASCQIPPQTLAALHAELLGRPTGSLVLPAMDQPVLLQASMPGPKCIPVERGVAYGQPLIKCQPNISKQFPQSNISVEDIPSGFGTWSHNSLSTVGPTGSLGGLNTQQSNMLMQILQQQQQQQTLIPEPNHTINVQPSCLVVPSQSSTSFQAGNNFVPLNQNSSFNSSAGFDYSLISSRSNNGSSGIGQVSDGDFKTTGVLNGYSVPSSVSPSVSSYSVQTDNSSAWPVQNSAMNFSVTSQLPGIVPNICEINGSYGTKESALPDQGTIRNLGFVGKGTCIPSRFAVDDLESPTGNLSHAKIFGDNDGDRVKQEPDLDFMENAKVGIPVLQRFSPNDLMSVLSK</sequence>
<dbReference type="InterPro" id="IPR017930">
    <property type="entry name" value="Myb_dom"/>
</dbReference>
<dbReference type="Pfam" id="PF14223">
    <property type="entry name" value="Retrotran_gag_2"/>
    <property type="match status" value="1"/>
</dbReference>
<comment type="caution">
    <text evidence="15">The sequence shown here is derived from an EMBL/GenBank/DDBJ whole genome shotgun (WGS) entry which is preliminary data.</text>
</comment>
<dbReference type="AlphaFoldDB" id="A0A835DPG4"/>
<keyword evidence="9" id="KW-0804">Transcription</keyword>